<dbReference type="Pfam" id="PF00232">
    <property type="entry name" value="Glyco_hydro_1"/>
    <property type="match status" value="1"/>
</dbReference>
<sequence length="474" mass="54673">MTNPTETKTSAAVTYQFPTDFWWGTASSATQMEGAAFEGGKGLNIWDYWYMQQPNRFFNGVSATEASNFYHLYEQDIALMKELGHNTFRFSISWSRLFPEGVGEVNEEAITFYNNVINCLIDHDIEPFINLYHFDMPMALQDRGGWESRDVVDAYVQFAKTCFELFGDRVMTWFTHNEPIVPVEGGYLYDFHYPNVVDFKRAVQVAYHSILSSALAIQAYRKQGQPGQIGIILNLTPSYPRSQHPADLKASRLADAIFNRSFLDPSVLGTFPKELIDVLQEQGAMPEMQPGDLDLIRANTIDLLGINYYQPRRVKAKASLPNPDAPFLPENLFDFYEMPGRKMNPYRGWEIYEQGVYDILINLKDNYGNIPCFISENGMGVEGEERYRDTDGSVQDDYRIDFIREHLKWTHRALEEGANVKGYHLWTFMDNWSWSNAYKNRYGFVGVDLATQERTVKKSGHWFKQVITNHGFTE</sequence>
<organism evidence="5 6">
    <name type="scientific">Exiguobacterium mexicanum</name>
    <dbReference type="NCBI Taxonomy" id="340146"/>
    <lineage>
        <taxon>Bacteria</taxon>
        <taxon>Bacillati</taxon>
        <taxon>Bacillota</taxon>
        <taxon>Bacilli</taxon>
        <taxon>Bacillales</taxon>
        <taxon>Bacillales Family XII. Incertae Sedis</taxon>
        <taxon>Exiguobacterium</taxon>
    </lineage>
</organism>
<gene>
    <name evidence="5" type="ORF">QR695_07935</name>
</gene>
<name>A0ABT7MP24_9BACL</name>
<dbReference type="SUPFAM" id="SSF51445">
    <property type="entry name" value="(Trans)glycosidases"/>
    <property type="match status" value="1"/>
</dbReference>
<keyword evidence="2 5" id="KW-0326">Glycosidase</keyword>
<dbReference type="PROSITE" id="PS00572">
    <property type="entry name" value="GLYCOSYL_HYDROL_F1_1"/>
    <property type="match status" value="1"/>
</dbReference>
<evidence type="ECO:0000256" key="1">
    <source>
        <dbReference type="ARBA" id="ARBA00010838"/>
    </source>
</evidence>
<dbReference type="RefSeq" id="WP_214832989.1">
    <property type="nucleotide sequence ID" value="NZ_CP183077.1"/>
</dbReference>
<dbReference type="EC" id="3.2.1.-" evidence="5"/>
<accession>A0ABT7MP24</accession>
<keyword evidence="5" id="KW-0378">Hydrolase</keyword>
<comment type="similarity">
    <text evidence="1 4">Belongs to the glycosyl hydrolase 1 family.</text>
</comment>
<dbReference type="InterPro" id="IPR017853">
    <property type="entry name" value="GH"/>
</dbReference>
<evidence type="ECO:0000256" key="4">
    <source>
        <dbReference type="RuleBase" id="RU003690"/>
    </source>
</evidence>
<evidence type="ECO:0000256" key="3">
    <source>
        <dbReference type="PROSITE-ProRule" id="PRU10055"/>
    </source>
</evidence>
<dbReference type="PANTHER" id="PTHR10353:SF139">
    <property type="entry name" value="6-PHOSPHO-BETA-GLUCOSIDASE GMUD"/>
    <property type="match status" value="1"/>
</dbReference>
<evidence type="ECO:0000313" key="5">
    <source>
        <dbReference type="EMBL" id="MDL5376937.1"/>
    </source>
</evidence>
<dbReference type="InterPro" id="IPR018120">
    <property type="entry name" value="Glyco_hydro_1_AS"/>
</dbReference>
<dbReference type="GO" id="GO:0016798">
    <property type="term" value="F:hydrolase activity, acting on glycosyl bonds"/>
    <property type="evidence" value="ECO:0007669"/>
    <property type="project" value="UniProtKB-KW"/>
</dbReference>
<dbReference type="Proteomes" id="UP001230807">
    <property type="component" value="Unassembled WGS sequence"/>
</dbReference>
<dbReference type="PRINTS" id="PR00131">
    <property type="entry name" value="GLHYDRLASE1"/>
</dbReference>
<feature type="active site" description="Nucleophile" evidence="3">
    <location>
        <position position="376"/>
    </location>
</feature>
<dbReference type="Gene3D" id="3.20.20.80">
    <property type="entry name" value="Glycosidases"/>
    <property type="match status" value="1"/>
</dbReference>
<comment type="caution">
    <text evidence="5">The sequence shown here is derived from an EMBL/GenBank/DDBJ whole genome shotgun (WGS) entry which is preliminary data.</text>
</comment>
<evidence type="ECO:0000256" key="2">
    <source>
        <dbReference type="ARBA" id="ARBA00023295"/>
    </source>
</evidence>
<evidence type="ECO:0000313" key="6">
    <source>
        <dbReference type="Proteomes" id="UP001230807"/>
    </source>
</evidence>
<dbReference type="PANTHER" id="PTHR10353">
    <property type="entry name" value="GLYCOSYL HYDROLASE"/>
    <property type="match status" value="1"/>
</dbReference>
<keyword evidence="6" id="KW-1185">Reference proteome</keyword>
<protein>
    <submittedName>
        <fullName evidence="5">Glycoside hydrolase family 1 protein</fullName>
        <ecNumber evidence="5">3.2.1.-</ecNumber>
    </submittedName>
</protein>
<reference evidence="5 6" key="1">
    <citation type="submission" date="2023-06" db="EMBL/GenBank/DDBJ databases">
        <title>Influencing factors and mechanism of Cr(VI) reduction by facultative anaerobic Exiguobacterium sp. PY14.</title>
        <authorList>
            <person name="Zou L."/>
        </authorList>
    </citation>
    <scope>NUCLEOTIDE SEQUENCE [LARGE SCALE GENOMIC DNA]</scope>
    <source>
        <strain evidence="5 6">PY14</strain>
    </source>
</reference>
<dbReference type="EMBL" id="JASWER010000005">
    <property type="protein sequence ID" value="MDL5376937.1"/>
    <property type="molecule type" value="Genomic_DNA"/>
</dbReference>
<dbReference type="InterPro" id="IPR001360">
    <property type="entry name" value="Glyco_hydro_1"/>
</dbReference>
<proteinExistence type="inferred from homology"/>